<dbReference type="EMBL" id="QLZR01000003">
    <property type="protein sequence ID" value="RAZ77853.1"/>
    <property type="molecule type" value="Genomic_DNA"/>
</dbReference>
<dbReference type="RefSeq" id="WP_112223580.1">
    <property type="nucleotide sequence ID" value="NZ_CP047673.1"/>
</dbReference>
<accession>A0A365KY01</accession>
<protein>
    <recommendedName>
        <fullName evidence="3">DUF3906 domain-containing protein</fullName>
    </recommendedName>
</protein>
<evidence type="ECO:0008006" key="3">
    <source>
        <dbReference type="Google" id="ProtNLM"/>
    </source>
</evidence>
<evidence type="ECO:0000313" key="1">
    <source>
        <dbReference type="EMBL" id="RAZ77853.1"/>
    </source>
</evidence>
<proteinExistence type="predicted"/>
<sequence length="66" mass="7562">MAENKNYRVIYHLGQDVEAVQIVEAGSPKEAACGLDKKEMKDFLGENDTHFQFRMEEVKMVSVKEV</sequence>
<organism evidence="1 2">
    <name type="scientific">Planococcus halotolerans</name>
    <dbReference type="NCBI Taxonomy" id="2233542"/>
    <lineage>
        <taxon>Bacteria</taxon>
        <taxon>Bacillati</taxon>
        <taxon>Bacillota</taxon>
        <taxon>Bacilli</taxon>
        <taxon>Bacillales</taxon>
        <taxon>Caryophanaceae</taxon>
        <taxon>Planococcus</taxon>
    </lineage>
</organism>
<keyword evidence="2" id="KW-1185">Reference proteome</keyword>
<reference evidence="1 2" key="1">
    <citation type="submission" date="2018-06" db="EMBL/GenBank/DDBJ databases">
        <title>The draft genome sequences of strains SCU63 and S1.</title>
        <authorList>
            <person name="Gan L."/>
        </authorList>
    </citation>
    <scope>NUCLEOTIDE SEQUENCE [LARGE SCALE GENOMIC DNA]</scope>
    <source>
        <strain evidence="1 2">SCU63</strain>
    </source>
</reference>
<name>A0A365KY01_9BACL</name>
<evidence type="ECO:0000313" key="2">
    <source>
        <dbReference type="Proteomes" id="UP000251002"/>
    </source>
</evidence>
<gene>
    <name evidence="1" type="ORF">DP120_10265</name>
</gene>
<comment type="caution">
    <text evidence="1">The sequence shown here is derived from an EMBL/GenBank/DDBJ whole genome shotgun (WGS) entry which is preliminary data.</text>
</comment>
<dbReference type="AlphaFoldDB" id="A0A365KY01"/>
<dbReference type="Proteomes" id="UP000251002">
    <property type="component" value="Unassembled WGS sequence"/>
</dbReference>